<sequence>MLYDEVVKLNTSLHQRTIRGLGPFLKSKHRGDSTAAHLYAPLPTHWEPNMSPRLAIFCFCCAILALYSGQVSAQSSGDGEEQDYSGSGGGVTGTGVYYNPGGSGDGSGYGPSGSGYGSGYGPSGSGYYGPGASGDYDGSGWAPDPVYYGLDPNGSCSNSPCQNNAGCCEAPEGGWHCYCLLGYEEPDCSHFNDPCSSASGESPCMNGGTCYYDPASSQAACVCPTGFAGVVCEFSAPTDCNSDECQNGGTCLLDSYGFAVCTCPDGFSGSVCEFALGQCEEDICENGHCVEWICAGYYACNCDEGYSGTFCDVEGEDHYNDPDYQPSGSGDYGSGGGVTGTGVYYNPGGSGDGPSGSGYGSGYGPSGSGDYGPSGSGDYGPSGSGDYGPSGSGDYGPSGSGDYGPSGSGDYGPSGSGDYGPSGSGDYGPSAMYYGLDPNGTCSDSPCQNSVGCCEAPEGGWYCACLLGYEEPDCSYFNNNPCNSGHNPCMNGGDCYFDSYSNQASCHCQPGFTGPACEFSAPTDCSSDECQNGGTCTMESYGDAWCACPEGFSGPVCEFALGQCEEDICVHGDCVEWICAGYYACNCDEGYSGTYCDVQHNETDGCSSSPCQNGASCCEDPEGGWYCDCPLGYEGPDCATFNDPCAGENPCMHGGTCQFDSTMPDYAYCQCPHGFTGKVCETTVPTDCTMDECQNGATCQMDSWGGGDVWCVCPDGFTGPYCEFLFGDCQEDSCEQGDCHPVGCEGYHTCECEEGYSGTFCEISGSGDYGPSGSGDYGPSGSGYGPSGSGDYGPSGSGYGSGYGPSGSGDYGPSGSGYGSGYGPSGSGDYGPSGSGYGSGYGPSGSGDYGPSGSGYGSGYGPSGSGDYGPSGSGYGSGYGPSGSGDYGPSGSGDYGPSAMYYGLDPNGTCSDSPCQNSVGCCEAPEGGWYCACMLGYEEPDCGYLNNDPCNSASGENPCMNGGDCYFDSYSNQASCHCQPGFTGPMCEFSAPTDCNSDECQNGGTCTMESYGYAWCACPEGFSGPVCEFALGECEEDICVHGDCVEWLCAGYYACNCDEGYSGTYCDVQHNETDGCSSSPCQNGASCCEDPEGGWYCDCPLGYEGPDCATFNDPCAGENPCVHGGTCQFDSTMPDYAYCQCPHGFTGKVCETTVPTDCTLDECQNGAPCEMDSWGGGDVWCVCPDGFTGPYCEFLFGDCQEDSCEQGNCHPVGCEGYHTCECEEGYSGSFCEISGSGDYRTSGSGDYGPSGSGDYEPSGSGDYGPSGSGDYEPSGSGDYGPSGSGDFGSSGSGDYGPSGSGDYGPSGSGDYGPSGSGDYGPSGSGDYGPSGSGDYGPSGSGDEGPNGSGDEGPSGSGDEGPSGSGDYGPSGSGDDGPSGSGDYGPSGSGDDGPSGSGDYGPSGSGDDGPSGSGDDGPSGSGDYGPSGSGDDGPSGSGDEGPNGSGDEGSSGSGDEGLSGSGDEGPNGSGDEEPSGSGDDGPYTSSEGPEPYTPSESPEPYTPSEGPEPYYTSESPGPYYTSDGPNPTEGPGPNPTEGPVPTPTEAPGPNPLEDSNLYPFGPEAGDQEYEYLLNSGEGHYWGECLEQGINDEGFPFFGKRHYKLYVCDNGMISFETPWAPWIPYLFGTRRTYNTIAMTAPFWAMSDASSLSQDRQGTQHSHIYFHSYAEGDGQANTEEILNRAGDDANDYDSSLPDFRPTWALVVTWVDLPPYIGCSCYRGWGCEECDLTDVQTNTFQTVLMTNALHSFSKVIYPEGGLNWVYPGFSDEYYQYFTDVSGLPWPVAGFSAGDEGQNVLNLPTYSGTQRMHLLDEVVGNTGYTGQWMVRMEDSDGTMDARLECLSWYRNQADPADVQATLSVLPPDCPCTEWQLWFDGAFQIDWSSSWWDICAYSAFPTADGLVQKCCYEDGALKTGGPDGGYVIQNREDDDWAYTKCCVESVGTCDLFYEKRPSANCSQYLPPIWSWTWGDPHITTLDGKRYTFNGKGEYIMADVDSGQYQVQARTAFPEGTTTATAFSAMVIQKNGGVPIQVNIASDSETGMNLYIDGALQDMTVYGNVSTAIAQESNVLVSRPSASEFKVYYSTGVSATAQVEQGMMSIVFSAPVSFMGKTKGLLGVWDGDQANDFMMHDGTVLSTNSTERQIFDFGRSWQVTAGAGDKASLFHYDAGQGVDTYQDDTFVPTFGDEAGTPDPVLQQQAEEQCGDNQECVYDVLQTGNVAVGAASLHQSSTIEDGSQKTSNYPPTVTGPTVLYAVYQQTLEFSLTAEDRNGDSVSFSVSSPSTLEASVLSASGNTATFSWRVDREESFNLKILVTDAGGASALYWPTVYLCSCENDGSCATSGGAHSSSNNTRFVMQECTCAAGYTGSKCESDIDACVANFQPCYADVRCIDLPAPANISGYQCDSCPTGYAGDGQRCADVDECASGASCAQLCVNFPGSYQCSCNAGYELGSDGSSCNDVDECTPASDCDQVCNNNAGSYSCSCNSGFELGSDSKSCTPTDPCPEGDTGGCDVIRGWCLNNGGTKQCACKSGYALAGDGVNCNDVDECQTGENSCNQNCANTDGSYNCSCESGYELVDEHTCQDIDECNTGSYNCTGTTVCKNQPGSYSCECAAGLVLTNGACVDLPDDEKPVSVSTRTPSDQDLSNAVTFNCGITLAQYTVTVDNAFSALLAAMATEHCTANAVQCGVATSDGSRRRRRSTPVTFTVLEVQRPSGYPSANNDSTTALAYYLLLPSGNTSIPGSELLAILQSNVTALEAVLGGDVSTIALLVPVEEEGTVAAADGSTAVIVVAVLVPLLLLVVAIAVGVYMYKKSRRKKVGLSSEDVRMEPVKKERVATRAWGPLEKGGGATSKPVPPTWAEQAAVGIGSQPVRAPLPPVRAPTFVREGTQGSMAPSLAREGTQGSIAPSVRREGTHGSIANPAYQSAEELKSEEEPKVSILQLLPSRLPAPPTETELYPKPPGTPEGPETELYPKPPGTPEGPEDAGEGASLLKTQEL</sequence>
<dbReference type="InterPro" id="IPR009030">
    <property type="entry name" value="Growth_fac_rcpt_cys_sf"/>
</dbReference>
<dbReference type="PROSITE" id="PS50026">
    <property type="entry name" value="EGF_3"/>
    <property type="match status" value="17"/>
</dbReference>
<dbReference type="PROSITE" id="PS00010">
    <property type="entry name" value="ASX_HYDROXYL"/>
    <property type="match status" value="4"/>
</dbReference>
<keyword evidence="6 11" id="KW-1133">Transmembrane helix</keyword>
<dbReference type="InterPro" id="IPR018097">
    <property type="entry name" value="EGF_Ca-bd_CS"/>
</dbReference>
<evidence type="ECO:0000256" key="7">
    <source>
        <dbReference type="ARBA" id="ARBA00023136"/>
    </source>
</evidence>
<feature type="domain" description="EGF-like" evidence="12">
    <location>
        <begin position="191"/>
        <end position="233"/>
    </location>
</feature>
<dbReference type="SMART" id="SM00539">
    <property type="entry name" value="NIDO"/>
    <property type="match status" value="1"/>
</dbReference>
<feature type="disulfide bond" evidence="9">
    <location>
        <begin position="671"/>
        <end position="680"/>
    </location>
</feature>
<dbReference type="PROSITE" id="PS00022">
    <property type="entry name" value="EGF_1"/>
    <property type="match status" value="18"/>
</dbReference>
<feature type="domain" description="EGF-like" evidence="12">
    <location>
        <begin position="236"/>
        <end position="273"/>
    </location>
</feature>
<feature type="region of interest" description="Disordered" evidence="10">
    <location>
        <begin position="2891"/>
        <end position="2999"/>
    </location>
</feature>
<dbReference type="Pfam" id="PF07645">
    <property type="entry name" value="EGF_CA"/>
    <property type="match status" value="4"/>
</dbReference>
<dbReference type="OrthoDB" id="18487at2759"/>
<dbReference type="FunFam" id="2.10.25.10:FF:000893">
    <property type="entry name" value="Uncharacterized protein"/>
    <property type="match status" value="1"/>
</dbReference>
<keyword evidence="17" id="KW-1185">Reference proteome</keyword>
<gene>
    <name evidence="16" type="primary">NOTCH2</name>
    <name evidence="16" type="ORF">BLAG_LOCUS14460</name>
</gene>
<feature type="disulfide bond" evidence="9">
    <location>
        <begin position="263"/>
        <end position="272"/>
    </location>
</feature>
<feature type="domain" description="EGF-like" evidence="12">
    <location>
        <begin position="1154"/>
        <end position="1193"/>
    </location>
</feature>
<keyword evidence="4" id="KW-0732">Signal</keyword>
<dbReference type="SMART" id="SM00216">
    <property type="entry name" value="VWD"/>
    <property type="match status" value="1"/>
</dbReference>
<dbReference type="InterPro" id="IPR005533">
    <property type="entry name" value="AMOP_dom"/>
</dbReference>
<dbReference type="SMART" id="SM00179">
    <property type="entry name" value="EGF_CA"/>
    <property type="match status" value="15"/>
</dbReference>
<dbReference type="FunFam" id="2.10.25.10:FF:000038">
    <property type="entry name" value="Fibrillin 2"/>
    <property type="match status" value="1"/>
</dbReference>
<feature type="disulfide bond" evidence="9">
    <location>
        <begin position="508"/>
        <end position="517"/>
    </location>
</feature>
<dbReference type="GO" id="GO:0007160">
    <property type="term" value="P:cell-matrix adhesion"/>
    <property type="evidence" value="ECO:0007669"/>
    <property type="project" value="InterPro"/>
</dbReference>
<feature type="disulfide bond" evidence="9">
    <location>
        <begin position="548"/>
        <end position="557"/>
    </location>
</feature>
<feature type="disulfide bond" evidence="9">
    <location>
        <begin position="1141"/>
        <end position="1150"/>
    </location>
</feature>
<feature type="disulfide bond" evidence="9">
    <location>
        <begin position="1183"/>
        <end position="1192"/>
    </location>
</feature>
<dbReference type="Proteomes" id="UP000838412">
    <property type="component" value="Chromosome 2"/>
</dbReference>
<feature type="domain" description="EGF-like" evidence="12">
    <location>
        <begin position="2544"/>
        <end position="2583"/>
    </location>
</feature>
<dbReference type="PROSITE" id="PS50856">
    <property type="entry name" value="AMOP"/>
    <property type="match status" value="1"/>
</dbReference>
<evidence type="ECO:0000256" key="3">
    <source>
        <dbReference type="ARBA" id="ARBA00022692"/>
    </source>
</evidence>
<name>A0A8J9ZKQ0_BRALA</name>
<organism evidence="16 17">
    <name type="scientific">Branchiostoma lanceolatum</name>
    <name type="common">Common lancelet</name>
    <name type="synonym">Amphioxus lanceolatum</name>
    <dbReference type="NCBI Taxonomy" id="7740"/>
    <lineage>
        <taxon>Eukaryota</taxon>
        <taxon>Metazoa</taxon>
        <taxon>Chordata</taxon>
        <taxon>Cephalochordata</taxon>
        <taxon>Leptocardii</taxon>
        <taxon>Amphioxiformes</taxon>
        <taxon>Branchiostomatidae</taxon>
        <taxon>Branchiostoma</taxon>
    </lineage>
</organism>
<feature type="region of interest" description="Disordered" evidence="10">
    <location>
        <begin position="355"/>
        <end position="423"/>
    </location>
</feature>
<evidence type="ECO:0000313" key="16">
    <source>
        <dbReference type="EMBL" id="CAH1255380.1"/>
    </source>
</evidence>
<feature type="disulfide bond" evidence="9">
    <location>
        <begin position="1018"/>
        <end position="1027"/>
    </location>
</feature>
<reference evidence="16" key="1">
    <citation type="submission" date="2022-01" db="EMBL/GenBank/DDBJ databases">
        <authorList>
            <person name="Braso-Vives M."/>
        </authorList>
    </citation>
    <scope>NUCLEOTIDE SEQUENCE</scope>
</reference>
<evidence type="ECO:0000256" key="5">
    <source>
        <dbReference type="ARBA" id="ARBA00022737"/>
    </source>
</evidence>
<dbReference type="GO" id="GO:0005509">
    <property type="term" value="F:calcium ion binding"/>
    <property type="evidence" value="ECO:0007669"/>
    <property type="project" value="InterPro"/>
</dbReference>
<comment type="caution">
    <text evidence="9">Lacks conserved residue(s) required for the propagation of feature annotation.</text>
</comment>
<feature type="domain" description="NIDO" evidence="14">
    <location>
        <begin position="1661"/>
        <end position="1830"/>
    </location>
</feature>
<dbReference type="CDD" id="cd00054">
    <property type="entry name" value="EGF_CA"/>
    <property type="match status" value="5"/>
</dbReference>
<evidence type="ECO:0000256" key="6">
    <source>
        <dbReference type="ARBA" id="ARBA00022989"/>
    </source>
</evidence>
<dbReference type="FunFam" id="2.10.25.10:FF:001012">
    <property type="entry name" value="Uncharacterized protein"/>
    <property type="match status" value="1"/>
</dbReference>
<feature type="disulfide bond" evidence="9">
    <location>
        <begin position="489"/>
        <end position="506"/>
    </location>
</feature>
<feature type="compositionally biased region" description="Basic and acidic residues" evidence="10">
    <location>
        <begin position="2929"/>
        <end position="2938"/>
    </location>
</feature>
<evidence type="ECO:0000313" key="17">
    <source>
        <dbReference type="Proteomes" id="UP000838412"/>
    </source>
</evidence>
<evidence type="ECO:0000259" key="15">
    <source>
        <dbReference type="PROSITE" id="PS51233"/>
    </source>
</evidence>
<keyword evidence="7 11" id="KW-0472">Membrane</keyword>
<dbReference type="InterPro" id="IPR003886">
    <property type="entry name" value="NIDO_dom"/>
</dbReference>
<evidence type="ECO:0000256" key="9">
    <source>
        <dbReference type="PROSITE-ProRule" id="PRU00076"/>
    </source>
</evidence>
<dbReference type="Pfam" id="PF23263">
    <property type="entry name" value="C8-3_MUC4"/>
    <property type="match status" value="1"/>
</dbReference>
<dbReference type="SUPFAM" id="SSF57184">
    <property type="entry name" value="Growth factor receptor domain"/>
    <property type="match status" value="2"/>
</dbReference>
<dbReference type="PROSITE" id="PS51220">
    <property type="entry name" value="NIDO"/>
    <property type="match status" value="1"/>
</dbReference>
<dbReference type="InterPro" id="IPR049883">
    <property type="entry name" value="NOTCH1_EGF-like"/>
</dbReference>
<keyword evidence="8 9" id="KW-1015">Disulfide bond</keyword>
<dbReference type="GO" id="GO:0005112">
    <property type="term" value="F:Notch binding"/>
    <property type="evidence" value="ECO:0007669"/>
    <property type="project" value="TreeGrafter"/>
</dbReference>
<feature type="domain" description="EGF-like" evidence="12">
    <location>
        <begin position="602"/>
        <end position="639"/>
    </location>
</feature>
<feature type="disulfide bond" evidence="9">
    <location>
        <begin position="1099"/>
        <end position="1108"/>
    </location>
</feature>
<feature type="domain" description="EGF-like" evidence="12">
    <location>
        <begin position="946"/>
        <end position="988"/>
    </location>
</feature>
<dbReference type="SUPFAM" id="SSF57196">
    <property type="entry name" value="EGF/Laminin"/>
    <property type="match status" value="11"/>
</dbReference>
<proteinExistence type="predicted"/>
<evidence type="ECO:0000256" key="1">
    <source>
        <dbReference type="ARBA" id="ARBA00004370"/>
    </source>
</evidence>
<feature type="disulfide bond" evidence="9">
    <location>
        <begin position="978"/>
        <end position="987"/>
    </location>
</feature>
<accession>A0A8J9ZKQ0</accession>
<feature type="disulfide bond" evidence="9">
    <location>
        <begin position="629"/>
        <end position="638"/>
    </location>
</feature>
<feature type="transmembrane region" description="Helical" evidence="11">
    <location>
        <begin position="2788"/>
        <end position="2812"/>
    </location>
</feature>
<keyword evidence="2 9" id="KW-0245">EGF-like domain</keyword>
<dbReference type="InterPro" id="IPR001881">
    <property type="entry name" value="EGF-like_Ca-bd_dom"/>
</dbReference>
<keyword evidence="5" id="KW-0677">Repeat</keyword>
<feature type="disulfide bond" evidence="9">
    <location>
        <begin position="713"/>
        <end position="722"/>
    </location>
</feature>
<feature type="disulfide bond" evidence="9">
    <location>
        <begin position="179"/>
        <end position="188"/>
    </location>
</feature>
<evidence type="ECO:0000259" key="14">
    <source>
        <dbReference type="PROSITE" id="PS51220"/>
    </source>
</evidence>
<feature type="compositionally biased region" description="Low complexity" evidence="10">
    <location>
        <begin position="1474"/>
        <end position="1511"/>
    </location>
</feature>
<dbReference type="InterPro" id="IPR013783">
    <property type="entry name" value="Ig-like_fold"/>
</dbReference>
<evidence type="ECO:0000256" key="10">
    <source>
        <dbReference type="SAM" id="MobiDB-lite"/>
    </source>
</evidence>
<feature type="domain" description="EGF-like" evidence="12">
    <location>
        <begin position="2419"/>
        <end position="2458"/>
    </location>
</feature>
<feature type="region of interest" description="Disordered" evidence="10">
    <location>
        <begin position="1242"/>
        <end position="1563"/>
    </location>
</feature>
<dbReference type="FunFam" id="2.10.25.10:FF:000240">
    <property type="entry name" value="Vitamin K-dependent protein S"/>
    <property type="match status" value="2"/>
</dbReference>
<feature type="region of interest" description="Disordered" evidence="10">
    <location>
        <begin position="772"/>
        <end position="797"/>
    </location>
</feature>
<comment type="subcellular location">
    <subcellularLocation>
        <location evidence="1">Membrane</location>
    </subcellularLocation>
</comment>
<protein>
    <submittedName>
        <fullName evidence="16">NOTCH2 protein</fullName>
    </submittedName>
</protein>
<evidence type="ECO:0000256" key="8">
    <source>
        <dbReference type="ARBA" id="ARBA00023157"/>
    </source>
</evidence>
<dbReference type="Pfam" id="PF00094">
    <property type="entry name" value="VWD"/>
    <property type="match status" value="1"/>
</dbReference>
<dbReference type="GO" id="GO:0016020">
    <property type="term" value="C:membrane"/>
    <property type="evidence" value="ECO:0007669"/>
    <property type="project" value="UniProtKB-SubCell"/>
</dbReference>
<feature type="disulfide bond" evidence="9">
    <location>
        <begin position="204"/>
        <end position="221"/>
    </location>
</feature>
<feature type="domain" description="EGF-like" evidence="12">
    <location>
        <begin position="2584"/>
        <end position="2622"/>
    </location>
</feature>
<dbReference type="GO" id="GO:0007219">
    <property type="term" value="P:Notch signaling pathway"/>
    <property type="evidence" value="ECO:0007669"/>
    <property type="project" value="TreeGrafter"/>
</dbReference>
<feature type="compositionally biased region" description="Gly residues" evidence="10">
    <location>
        <begin position="1277"/>
        <end position="1467"/>
    </location>
</feature>
<feature type="domain" description="VWFD" evidence="15">
    <location>
        <begin position="1962"/>
        <end position="2158"/>
    </location>
</feature>
<evidence type="ECO:0000256" key="11">
    <source>
        <dbReference type="SAM" id="Phobius"/>
    </source>
</evidence>
<feature type="disulfide bond" evidence="9">
    <location>
        <begin position="223"/>
        <end position="232"/>
    </location>
</feature>
<feature type="domain" description="AMOP" evidence="13">
    <location>
        <begin position="1832"/>
        <end position="1950"/>
    </location>
</feature>
<feature type="domain" description="EGF-like" evidence="12">
    <location>
        <begin position="641"/>
        <end position="681"/>
    </location>
</feature>
<dbReference type="PANTHER" id="PTHR12916:SF9">
    <property type="entry name" value="NEUROGENIC LOCUS NOTCH HOMOLOG PROTEIN 1-RELATED"/>
    <property type="match status" value="1"/>
</dbReference>
<feature type="domain" description="EGF-like" evidence="12">
    <location>
        <begin position="152"/>
        <end position="189"/>
    </location>
</feature>
<dbReference type="SMART" id="SM00181">
    <property type="entry name" value="EGF"/>
    <property type="match status" value="27"/>
</dbReference>
<dbReference type="PROSITE" id="PS51233">
    <property type="entry name" value="VWFD"/>
    <property type="match status" value="1"/>
</dbReference>
<dbReference type="InterPro" id="IPR056619">
    <property type="entry name" value="C8-3_MUC4"/>
</dbReference>
<dbReference type="InterPro" id="IPR000742">
    <property type="entry name" value="EGF"/>
</dbReference>
<dbReference type="Pfam" id="PF06119">
    <property type="entry name" value="NIDO"/>
    <property type="match status" value="1"/>
</dbReference>
<feature type="domain" description="EGF-like" evidence="12">
    <location>
        <begin position="684"/>
        <end position="723"/>
    </location>
</feature>
<feature type="domain" description="EGF-like" evidence="12">
    <location>
        <begin position="478"/>
        <end position="518"/>
    </location>
</feature>
<dbReference type="InterPro" id="IPR000152">
    <property type="entry name" value="EGF-type_Asp/Asn_hydroxyl_site"/>
</dbReference>
<feature type="disulfide bond" evidence="9">
    <location>
        <begin position="959"/>
        <end position="976"/>
    </location>
</feature>
<evidence type="ECO:0000259" key="13">
    <source>
        <dbReference type="PROSITE" id="PS50856"/>
    </source>
</evidence>
<feature type="domain" description="EGF-like" evidence="12">
    <location>
        <begin position="1111"/>
        <end position="1151"/>
    </location>
</feature>
<dbReference type="PROSITE" id="PS01186">
    <property type="entry name" value="EGF_2"/>
    <property type="match status" value="24"/>
</dbReference>
<dbReference type="PANTHER" id="PTHR12916">
    <property type="entry name" value="CYTOCHROME C OXIDASE POLYPEPTIDE VIC-2"/>
    <property type="match status" value="1"/>
</dbReference>
<dbReference type="Gene3D" id="2.10.25.10">
    <property type="entry name" value="Laminin"/>
    <property type="match status" value="18"/>
</dbReference>
<feature type="domain" description="EGF-like" evidence="12">
    <location>
        <begin position="521"/>
        <end position="558"/>
    </location>
</feature>
<dbReference type="Gene3D" id="2.60.40.10">
    <property type="entry name" value="Immunoglobulins"/>
    <property type="match status" value="1"/>
</dbReference>
<feature type="domain" description="EGF-like" evidence="12">
    <location>
        <begin position="1072"/>
        <end position="1109"/>
    </location>
</feature>
<evidence type="ECO:0000259" key="12">
    <source>
        <dbReference type="PROSITE" id="PS50026"/>
    </source>
</evidence>
<feature type="disulfide bond" evidence="9">
    <location>
        <begin position="2423"/>
        <end position="2433"/>
    </location>
</feature>
<dbReference type="InterPro" id="IPR001846">
    <property type="entry name" value="VWF_type-D"/>
</dbReference>
<feature type="compositionally biased region" description="Pro residues" evidence="10">
    <location>
        <begin position="1527"/>
        <end position="1549"/>
    </location>
</feature>
<feature type="domain" description="EGF-like" evidence="12">
    <location>
        <begin position="991"/>
        <end position="1028"/>
    </location>
</feature>
<dbReference type="EMBL" id="OV696687">
    <property type="protein sequence ID" value="CAH1255380.1"/>
    <property type="molecule type" value="Genomic_DNA"/>
</dbReference>
<feature type="domain" description="EGF-like" evidence="12">
    <location>
        <begin position="2372"/>
        <end position="2418"/>
    </location>
</feature>
<dbReference type="PROSITE" id="PS01187">
    <property type="entry name" value="EGF_CA"/>
    <property type="match status" value="2"/>
</dbReference>
<evidence type="ECO:0000256" key="2">
    <source>
        <dbReference type="ARBA" id="ARBA00022536"/>
    </source>
</evidence>
<evidence type="ECO:0000256" key="4">
    <source>
        <dbReference type="ARBA" id="ARBA00022729"/>
    </source>
</evidence>
<dbReference type="Pfam" id="PF00008">
    <property type="entry name" value="EGF"/>
    <property type="match status" value="6"/>
</dbReference>
<keyword evidence="3 11" id="KW-0812">Transmembrane</keyword>